<keyword evidence="2" id="KW-0813">Transport</keyword>
<dbReference type="InterPro" id="IPR001204">
    <property type="entry name" value="Phos_transporter"/>
</dbReference>
<proteinExistence type="predicted"/>
<keyword evidence="4 6" id="KW-1133">Transmembrane helix</keyword>
<name>A0A9X7Z6B4_9BACL</name>
<dbReference type="Pfam" id="PF01384">
    <property type="entry name" value="PHO4"/>
    <property type="match status" value="1"/>
</dbReference>
<gene>
    <name evidence="7" type="ORF">JZ786_16345</name>
</gene>
<feature type="transmembrane region" description="Helical" evidence="6">
    <location>
        <begin position="218"/>
        <end position="237"/>
    </location>
</feature>
<evidence type="ECO:0000256" key="6">
    <source>
        <dbReference type="SAM" id="Phobius"/>
    </source>
</evidence>
<dbReference type="PANTHER" id="PTHR11101">
    <property type="entry name" value="PHOSPHATE TRANSPORTER"/>
    <property type="match status" value="1"/>
</dbReference>
<organism evidence="7 8">
    <name type="scientific">Alicyclobacillus mengziensis</name>
    <dbReference type="NCBI Taxonomy" id="2931921"/>
    <lineage>
        <taxon>Bacteria</taxon>
        <taxon>Bacillati</taxon>
        <taxon>Bacillota</taxon>
        <taxon>Bacilli</taxon>
        <taxon>Bacillales</taxon>
        <taxon>Alicyclobacillaceae</taxon>
        <taxon>Alicyclobacillus</taxon>
    </lineage>
</organism>
<dbReference type="AlphaFoldDB" id="A0A9X7Z6B4"/>
<evidence type="ECO:0000256" key="4">
    <source>
        <dbReference type="ARBA" id="ARBA00022989"/>
    </source>
</evidence>
<dbReference type="Proteomes" id="UP000663505">
    <property type="component" value="Chromosome"/>
</dbReference>
<evidence type="ECO:0000313" key="8">
    <source>
        <dbReference type="Proteomes" id="UP000663505"/>
    </source>
</evidence>
<evidence type="ECO:0000256" key="5">
    <source>
        <dbReference type="ARBA" id="ARBA00023136"/>
    </source>
</evidence>
<feature type="transmembrane region" description="Helical" evidence="6">
    <location>
        <begin position="179"/>
        <end position="198"/>
    </location>
</feature>
<evidence type="ECO:0000256" key="2">
    <source>
        <dbReference type="ARBA" id="ARBA00022448"/>
    </source>
</evidence>
<dbReference type="PANTHER" id="PTHR11101:SF80">
    <property type="entry name" value="PHOSPHATE TRANSPORTER"/>
    <property type="match status" value="1"/>
</dbReference>
<feature type="transmembrane region" description="Helical" evidence="6">
    <location>
        <begin position="311"/>
        <end position="334"/>
    </location>
</feature>
<feature type="transmembrane region" description="Helical" evidence="6">
    <location>
        <begin position="83"/>
        <end position="104"/>
    </location>
</feature>
<keyword evidence="8" id="KW-1185">Reference proteome</keyword>
<dbReference type="GO" id="GO:0016020">
    <property type="term" value="C:membrane"/>
    <property type="evidence" value="ECO:0007669"/>
    <property type="project" value="UniProtKB-SubCell"/>
</dbReference>
<reference evidence="7 8" key="1">
    <citation type="submission" date="2021-02" db="EMBL/GenBank/DDBJ databases">
        <title>Alicyclobacillus curvatus sp. nov. and Alicyclobacillus mengziensis sp. nov., two acidophilic bacteria isolated from acid mine drainage.</title>
        <authorList>
            <person name="Huang Y."/>
        </authorList>
    </citation>
    <scope>NUCLEOTIDE SEQUENCE [LARGE SCALE GENOMIC DNA]</scope>
    <source>
        <strain evidence="7 8">S30H14</strain>
    </source>
</reference>
<keyword evidence="5 6" id="KW-0472">Membrane</keyword>
<evidence type="ECO:0000256" key="1">
    <source>
        <dbReference type="ARBA" id="ARBA00004141"/>
    </source>
</evidence>
<feature type="transmembrane region" description="Helical" evidence="6">
    <location>
        <begin position="13"/>
        <end position="31"/>
    </location>
</feature>
<dbReference type="RefSeq" id="WP_206655456.1">
    <property type="nucleotide sequence ID" value="NZ_CP071182.1"/>
</dbReference>
<feature type="transmembrane region" description="Helical" evidence="6">
    <location>
        <begin position="52"/>
        <end position="71"/>
    </location>
</feature>
<feature type="transmembrane region" description="Helical" evidence="6">
    <location>
        <begin position="140"/>
        <end position="158"/>
    </location>
</feature>
<accession>A0A9X7Z6B4</accession>
<dbReference type="EMBL" id="CP071182">
    <property type="protein sequence ID" value="QSO46085.1"/>
    <property type="molecule type" value="Genomic_DNA"/>
</dbReference>
<feature type="transmembrane region" description="Helical" evidence="6">
    <location>
        <begin position="258"/>
        <end position="276"/>
    </location>
</feature>
<sequence length="335" mass="35267">MTSADLSCRQCDIQAIILVVIVLAFAWSIGAHYTGACMGMPYGSGSIKLQPALILMAVLALVGAVFASHRVETNVGLNIIDVGRVTVAAALVIIFAAFLLTTIYTARKIPTSTIQILVFCVVGTALGAGIPVHWMTILELAMVWVMAPPIALGLGYLFTHALDRVVGFKPEEKSRQTSVLRTLSVILVVVGTAASFTMGANDVSNATGVFIMTHLFNVWMAGLIGGIGLLIGVLTWGKPLLQKVAFDIVHVDLSMASAAQLVQAVVVLLAVAFGFFTSMNQALVGAMMGAGIARGNASIDWKAISNIVKGWIIAPISGIVIAFLLAKLAGVWFML</sequence>
<comment type="subcellular location">
    <subcellularLocation>
        <location evidence="1">Membrane</location>
        <topology evidence="1">Multi-pass membrane protein</topology>
    </subcellularLocation>
</comment>
<dbReference type="GO" id="GO:0035435">
    <property type="term" value="P:phosphate ion transmembrane transport"/>
    <property type="evidence" value="ECO:0007669"/>
    <property type="project" value="TreeGrafter"/>
</dbReference>
<protein>
    <submittedName>
        <fullName evidence="7">Anion permease</fullName>
    </submittedName>
</protein>
<evidence type="ECO:0000313" key="7">
    <source>
        <dbReference type="EMBL" id="QSO46085.1"/>
    </source>
</evidence>
<evidence type="ECO:0000256" key="3">
    <source>
        <dbReference type="ARBA" id="ARBA00022692"/>
    </source>
</evidence>
<keyword evidence="3 6" id="KW-0812">Transmembrane</keyword>
<dbReference type="GO" id="GO:0005315">
    <property type="term" value="F:phosphate transmembrane transporter activity"/>
    <property type="evidence" value="ECO:0007669"/>
    <property type="project" value="InterPro"/>
</dbReference>
<feature type="transmembrane region" description="Helical" evidence="6">
    <location>
        <begin position="116"/>
        <end position="134"/>
    </location>
</feature>
<dbReference type="KEGG" id="afx:JZ786_16345"/>